<dbReference type="PANTHER" id="PTHR48081">
    <property type="entry name" value="AB HYDROLASE SUPERFAMILY PROTEIN C4A8.06C"/>
    <property type="match status" value="1"/>
</dbReference>
<evidence type="ECO:0000313" key="3">
    <source>
        <dbReference type="EMBL" id="QLY40893.1"/>
    </source>
</evidence>
<organism evidence="3 4">
    <name type="scientific">Hujiaoplasma nucleasis</name>
    <dbReference type="NCBI Taxonomy" id="2725268"/>
    <lineage>
        <taxon>Bacteria</taxon>
        <taxon>Bacillati</taxon>
        <taxon>Mycoplasmatota</taxon>
        <taxon>Mollicutes</taxon>
        <taxon>Candidatus Izemoplasmatales</taxon>
        <taxon>Hujiaoplasmataceae</taxon>
        <taxon>Hujiaoplasma</taxon>
    </lineage>
</organism>
<dbReference type="KEGG" id="tbk:HF295_08505"/>
<dbReference type="EMBL" id="CP051151">
    <property type="protein sequence ID" value="QLY40893.1"/>
    <property type="molecule type" value="Genomic_DNA"/>
</dbReference>
<dbReference type="InterPro" id="IPR050300">
    <property type="entry name" value="GDXG_lipolytic_enzyme"/>
</dbReference>
<keyword evidence="4" id="KW-1185">Reference proteome</keyword>
<reference evidence="3 4" key="1">
    <citation type="submission" date="2020-04" db="EMBL/GenBank/DDBJ databases">
        <authorList>
            <person name="Zheng R.K."/>
            <person name="Sun C.M."/>
        </authorList>
    </citation>
    <scope>NUCLEOTIDE SEQUENCE [LARGE SCALE GENOMIC DNA]</scope>
    <source>
        <strain evidence="4">zrk29</strain>
    </source>
</reference>
<name>A0A7L6N3Z1_9MOLU</name>
<dbReference type="Gene3D" id="3.40.50.1820">
    <property type="entry name" value="alpha/beta hydrolase"/>
    <property type="match status" value="1"/>
</dbReference>
<dbReference type="SUPFAM" id="SSF53474">
    <property type="entry name" value="alpha/beta-Hydrolases"/>
    <property type="match status" value="1"/>
</dbReference>
<keyword evidence="1 3" id="KW-0378">Hydrolase</keyword>
<dbReference type="Pfam" id="PF07859">
    <property type="entry name" value="Abhydrolase_3"/>
    <property type="match status" value="1"/>
</dbReference>
<protein>
    <submittedName>
        <fullName evidence="3">Alpha/beta hydrolase</fullName>
    </submittedName>
</protein>
<feature type="domain" description="Alpha/beta hydrolase fold-3" evidence="2">
    <location>
        <begin position="79"/>
        <end position="275"/>
    </location>
</feature>
<dbReference type="AlphaFoldDB" id="A0A7L6N3Z1"/>
<dbReference type="InterPro" id="IPR029058">
    <property type="entry name" value="AB_hydrolase_fold"/>
</dbReference>
<dbReference type="RefSeq" id="WP_312031747.1">
    <property type="nucleotide sequence ID" value="NZ_CP051151.1"/>
</dbReference>
<dbReference type="InterPro" id="IPR013094">
    <property type="entry name" value="AB_hydrolase_3"/>
</dbReference>
<evidence type="ECO:0000256" key="1">
    <source>
        <dbReference type="ARBA" id="ARBA00022801"/>
    </source>
</evidence>
<dbReference type="PANTHER" id="PTHR48081:SF8">
    <property type="entry name" value="ALPHA_BETA HYDROLASE FOLD-3 DOMAIN-CONTAINING PROTEIN-RELATED"/>
    <property type="match status" value="1"/>
</dbReference>
<proteinExistence type="predicted"/>
<dbReference type="GO" id="GO:0016787">
    <property type="term" value="F:hydrolase activity"/>
    <property type="evidence" value="ECO:0007669"/>
    <property type="project" value="UniProtKB-KW"/>
</dbReference>
<evidence type="ECO:0000259" key="2">
    <source>
        <dbReference type="Pfam" id="PF07859"/>
    </source>
</evidence>
<evidence type="ECO:0000313" key="4">
    <source>
        <dbReference type="Proteomes" id="UP000512167"/>
    </source>
</evidence>
<sequence length="311" mass="36009">MGKHFLHKHHLDDLFGVQLVKLGFIIKKTLSKLNITDRFYEGNSKHYHYPKKVLWNIQTMQGIKVETLQYKNQNPKHCLLQLHGGAYLYDFNDNYRDMAHKYIKIHPEFKVVSPYYSLAPKYPFPKALNEVFSIYKKLLEEYKAENIIFTGDSAGGGLVLALAYEIKDQGLPLPKAIITMSAWTDFAAEGDSYKYNMHKDIFFRVGDTKLDKLAYAGNYSYKHDKVSPKYGDYNKLPNLLMFVGGDELIKSDTLAIGLKHPNAIVHEFARMFHVFPLGFKVMSSSRKAWEIIEEYLNKQFSEEKNNGKNKD</sequence>
<gene>
    <name evidence="3" type="ORF">HF295_08505</name>
</gene>
<dbReference type="Proteomes" id="UP000512167">
    <property type="component" value="Chromosome"/>
</dbReference>
<accession>A0A7L6N3Z1</accession>